<reference evidence="4" key="1">
    <citation type="submission" date="2024-04" db="EMBL/GenBank/DDBJ databases">
        <authorList>
            <person name="Shaw F."/>
            <person name="Minotto A."/>
        </authorList>
    </citation>
    <scope>NUCLEOTIDE SEQUENCE [LARGE SCALE GENOMIC DNA]</scope>
</reference>
<feature type="compositionally biased region" description="Polar residues" evidence="1">
    <location>
        <begin position="622"/>
        <end position="640"/>
    </location>
</feature>
<accession>A0ABP1DKQ7</accession>
<feature type="domain" description="Alpha-ketoglutarate-dependent dioxygenase AlkB-like" evidence="2">
    <location>
        <begin position="1158"/>
        <end position="1344"/>
    </location>
</feature>
<feature type="region of interest" description="Disordered" evidence="1">
    <location>
        <begin position="306"/>
        <end position="330"/>
    </location>
</feature>
<feature type="compositionally biased region" description="Acidic residues" evidence="1">
    <location>
        <begin position="677"/>
        <end position="696"/>
    </location>
</feature>
<dbReference type="PANTHER" id="PTHR31573:SF4">
    <property type="entry name" value="FE2OG DIOXYGENASE DOMAIN-CONTAINING PROTEIN"/>
    <property type="match status" value="1"/>
</dbReference>
<feature type="region of interest" description="Disordered" evidence="1">
    <location>
        <begin position="430"/>
        <end position="513"/>
    </location>
</feature>
<feature type="region of interest" description="Disordered" evidence="1">
    <location>
        <begin position="561"/>
        <end position="598"/>
    </location>
</feature>
<dbReference type="PANTHER" id="PTHR31573">
    <property type="entry name" value="ALPHA-KETOGLUTARATE-DEPENDENT DIOXYGENASE ALKB HOMOLOG 2"/>
    <property type="match status" value="1"/>
</dbReference>
<name>A0ABP1DKQ7_9APHY</name>
<dbReference type="EMBL" id="OZ037947">
    <property type="protein sequence ID" value="CAL1707259.1"/>
    <property type="molecule type" value="Genomic_DNA"/>
</dbReference>
<evidence type="ECO:0000313" key="3">
    <source>
        <dbReference type="EMBL" id="CAL1707259.1"/>
    </source>
</evidence>
<dbReference type="Proteomes" id="UP001497453">
    <property type="component" value="Chromosome 4"/>
</dbReference>
<dbReference type="InterPro" id="IPR032852">
    <property type="entry name" value="ALKBH2"/>
</dbReference>
<evidence type="ECO:0000313" key="4">
    <source>
        <dbReference type="Proteomes" id="UP001497453"/>
    </source>
</evidence>
<organism evidence="3 4">
    <name type="scientific">Somion occarium</name>
    <dbReference type="NCBI Taxonomy" id="3059160"/>
    <lineage>
        <taxon>Eukaryota</taxon>
        <taxon>Fungi</taxon>
        <taxon>Dikarya</taxon>
        <taxon>Basidiomycota</taxon>
        <taxon>Agaricomycotina</taxon>
        <taxon>Agaricomycetes</taxon>
        <taxon>Polyporales</taxon>
        <taxon>Cerrenaceae</taxon>
        <taxon>Somion</taxon>
    </lineage>
</organism>
<dbReference type="SUPFAM" id="SSF51197">
    <property type="entry name" value="Clavaminate synthase-like"/>
    <property type="match status" value="1"/>
</dbReference>
<dbReference type="Pfam" id="PF13532">
    <property type="entry name" value="2OG-FeII_Oxy_2"/>
    <property type="match status" value="1"/>
</dbReference>
<evidence type="ECO:0000259" key="2">
    <source>
        <dbReference type="Pfam" id="PF13532"/>
    </source>
</evidence>
<feature type="region of interest" description="Disordered" evidence="1">
    <location>
        <begin position="674"/>
        <end position="697"/>
    </location>
</feature>
<sequence>MRNPEAFYDLALLKDEPFKTQFPLIEDELGRVRPTRSQPKTFRSVARDTILKQFLDDDQFGCAAEAWLRHAFAPCASDEGLSQPSARDPESVLLFLEFYWHLYHCEDGKAQALLVEEKKRRGFSTYDSSFARSYRRSSGGRSHMARLVDGYEAADEADKVPAPSVELMELQRGAMESEWQDNLSSDGSPITNCDLQPRIALVTSASASTNATSAGLMDLFLSSPAPRKLTVYSRRKRKQPKQHPSSSSSSASEKGTISPSRQKLAPDPAALSDSTLTSLSSSLSSLSELDIEDPLTRDLVRNVKAKVKRGKAKHALSAPTMPSRELPRRRASNRHALSVLMREETRYHGFSRSAHDGTLEDNVSVVPEVEHPLPQAPARRSEPHQRLKKERLALRSKHVKKQTLTTATAALAQAAQVEALKEPVPVPPAEVAVPPGPSSVLNREKSLPCPIVRKPLPPKPEKKSKGGHKKDSEVSSNKCQRPSKKRRGNDGSIVEMQTDPRPASSAVDISRRRKTRLSTRLEAPIEQARNKVDDISLMQVAASAAVYAEEANARAEMRKVSQGLEASQTKKLLKPQTKPARKARKRRYTDMDKQTPSVGQNKIVEASIIRHLAPLPKRRSSRISGQIKATSVPNGSRITSSNIPQSLAEVDSILCAVGAEGQANLAGRSEGRNAIDWDNDVPSEEPVPDMMSSDDDVPLRITTSRRKSPRLLTSAVLDKQCGVQNAASVSTTLDSVQQTTRLEAEVPVHHSVSNIEHFTPPTADSAQALFARMPEENAVSHGAASLVPAHTLPKRPLPMLPPIWAQSRQEVCESFDWFRSYQGGVYFVKDMAKGYLLSAFSASRDAFRCDGKLIISHGGGKAESVHKSNGKFETHRDSDQCADDKSVRSLLRTYELKHPIALVIDDKYALFPFDLASKNCTYAVLGFYRIAHAWAEKQFSSSANVNVVRYKFAFQWCEEQGEPWWTQPQGEHGLYPPVLEPYATVNVARSCLSCHKPSPQVYGEGWMCLQPSCRAFWELNGGTPPNVLAYFEDFLRLQSFPSKELEDIRPPPPIQGAPEDGITTSFLFTKGWHCKQCGRLSSRFKWEHWQCQNCGNITEVPGRIRGAVEFRHQLEGKHFSRHVVSPQSGIIKPFTSMYRFDKGFSYYVTFVLPNARGYIHVIFSAPLANDKADRILEDYQREAANGSLKFRRWPLRAHKCRGTLLTNYFSQNTGEPYQYVGGTDNTVPWEIAPTAVLSARELIKERMQQALNLPGEFNEVLSAAYMEKQKMAFHSDAERGLGPTVASLSLGAAAYMHFRLHAQYASELRDPSKRDVLSLFLRHGDVVVMQGAEVQTYYEHTVVPLNFRVAATARFIDSTNHR</sequence>
<feature type="region of interest" description="Disordered" evidence="1">
    <location>
        <begin position="232"/>
        <end position="275"/>
    </location>
</feature>
<dbReference type="InterPro" id="IPR027450">
    <property type="entry name" value="AlkB-like"/>
</dbReference>
<dbReference type="Gene3D" id="2.60.120.590">
    <property type="entry name" value="Alpha-ketoglutarate-dependent dioxygenase AlkB-like"/>
    <property type="match status" value="1"/>
</dbReference>
<evidence type="ECO:0000256" key="1">
    <source>
        <dbReference type="SAM" id="MobiDB-lite"/>
    </source>
</evidence>
<dbReference type="InterPro" id="IPR037151">
    <property type="entry name" value="AlkB-like_sf"/>
</dbReference>
<keyword evidence="4" id="KW-1185">Reference proteome</keyword>
<feature type="region of interest" description="Disordered" evidence="1">
    <location>
        <begin position="617"/>
        <end position="640"/>
    </location>
</feature>
<proteinExistence type="predicted"/>
<feature type="compositionally biased region" description="Basic and acidic residues" evidence="1">
    <location>
        <begin position="459"/>
        <end position="473"/>
    </location>
</feature>
<protein>
    <recommendedName>
        <fullName evidence="2">Alpha-ketoglutarate-dependent dioxygenase AlkB-like domain-containing protein</fullName>
    </recommendedName>
</protein>
<gene>
    <name evidence="3" type="ORF">GFSPODELE1_LOCUS6281</name>
</gene>